<dbReference type="SUPFAM" id="SSF47336">
    <property type="entry name" value="ACP-like"/>
    <property type="match status" value="1"/>
</dbReference>
<dbReference type="Pfam" id="PF00550">
    <property type="entry name" value="PP-binding"/>
    <property type="match status" value="1"/>
</dbReference>
<dbReference type="InterPro" id="IPR014030">
    <property type="entry name" value="Ketoacyl_synth_N"/>
</dbReference>
<dbReference type="Gene3D" id="1.10.1200.10">
    <property type="entry name" value="ACP-like"/>
    <property type="match status" value="1"/>
</dbReference>
<dbReference type="Pfam" id="PF22336">
    <property type="entry name" value="RhiE-like_linker"/>
    <property type="match status" value="1"/>
</dbReference>
<dbReference type="Gene3D" id="3.40.47.10">
    <property type="match status" value="1"/>
</dbReference>
<dbReference type="Gene3D" id="3.30.70.3290">
    <property type="match status" value="1"/>
</dbReference>
<evidence type="ECO:0000259" key="9">
    <source>
        <dbReference type="PROSITE" id="PS52004"/>
    </source>
</evidence>
<keyword evidence="4" id="KW-0963">Cytoplasm</keyword>
<dbReference type="Pfam" id="PF00109">
    <property type="entry name" value="ketoacyl-synt"/>
    <property type="match status" value="1"/>
</dbReference>
<gene>
    <name evidence="10" type="ORF">SAMN04487772_105115</name>
</gene>
<dbReference type="GO" id="GO:0004312">
    <property type="term" value="F:fatty acid synthase activity"/>
    <property type="evidence" value="ECO:0007669"/>
    <property type="project" value="TreeGrafter"/>
</dbReference>
<dbReference type="InterPro" id="IPR016039">
    <property type="entry name" value="Thiolase-like"/>
</dbReference>
<protein>
    <submittedName>
        <fullName evidence="10">Phosphopantetheine attachment site</fullName>
    </submittedName>
</protein>
<reference evidence="10 11" key="1">
    <citation type="submission" date="2016-10" db="EMBL/GenBank/DDBJ databases">
        <authorList>
            <person name="de Groot N.N."/>
        </authorList>
    </citation>
    <scope>NUCLEOTIDE SEQUENCE [LARGE SCALE GENOMIC DNA]</scope>
    <source>
        <strain evidence="10 11">DSM 1801</strain>
    </source>
</reference>
<evidence type="ECO:0000256" key="3">
    <source>
        <dbReference type="ARBA" id="ARBA00022450"/>
    </source>
</evidence>
<comment type="subcellular location">
    <subcellularLocation>
        <location evidence="1">Cytoplasm</location>
    </subcellularLocation>
</comment>
<dbReference type="GO" id="GO:0006633">
    <property type="term" value="P:fatty acid biosynthetic process"/>
    <property type="evidence" value="ECO:0007669"/>
    <property type="project" value="TreeGrafter"/>
</dbReference>
<keyword evidence="7" id="KW-0677">Repeat</keyword>
<sequence>MEYGDIAIIGMSGCFPKAENIEQFRFNLEKKRDCVGTIPEKRKKLLGFDGKQYMECGYLEHIEYFDEEFFGISGKEADYMSPEQKIILELAAEAILNAGYSLKEFEGTNCGVFLSSSENEYEGLLSRQTGPTRLGSLRSILSGRVAYQFDLRGPNVMYDTGCSSSLVALHEACVKLMTSEIDYALVGGISISLNIPEIQNGDYDVLGLCSNSFRSKSFDADADGVAIGEGGGCILLKRQAKAMEDKDEILATIHHGAINGDGKRSTSVTMPSVDGQKEVMLSAWKNMNLENLTDIEAHGIGTSIGDSIEANSIIANLEVMGIEHKVRLSSVKSNIGHLGYSAGISSIIKAVLELKNNITYPIVHYQKANPLIAFEKSMLEPVTDAVYWQPDSVRAVGIDSFGLGGTNAHVVLEKYIEKEKREEEELAFPILKISARSEASFHGYVERLRDYIEQEHVDLNSLIYTLNTGRDDYEKRMAFVVRDYEDLLDKLEMMSAYKKAKKYKIVFVMKLEEKQQVKEDVLKKGLPGIGLLDRGISAETDIDYKLAMYQFCTEIGIKPDLVLADSQCSTMIQYAKGKADLNQLKKEIQKPMDGDYTKVLQLIQNLDEKDNYFILDFGSSKQLTTAHFGSHIKIFELNAIQSFYKFLTVYYNNGYQLNWGKLYAGQVYQKVTLPGYCFQKTEHWAQIKPRESQELTSKERLEAVKTEEPTSNQMLESIMKTLQDIWKELFGFGGEIDIDEDFFDLGGNSLLIQKMSILINNQFQIEFDAYEVYENETIEKLSKKIIETMDIQQ</sequence>
<evidence type="ECO:0000256" key="1">
    <source>
        <dbReference type="ARBA" id="ARBA00004496"/>
    </source>
</evidence>
<dbReference type="InterPro" id="IPR020841">
    <property type="entry name" value="PKS_Beta-ketoAc_synthase_dom"/>
</dbReference>
<keyword evidence="11" id="KW-1185">Reference proteome</keyword>
<dbReference type="Gene3D" id="1.10.1240.100">
    <property type="match status" value="1"/>
</dbReference>
<dbReference type="PANTHER" id="PTHR43775">
    <property type="entry name" value="FATTY ACID SYNTHASE"/>
    <property type="match status" value="1"/>
</dbReference>
<feature type="domain" description="Carrier" evidence="8">
    <location>
        <begin position="713"/>
        <end position="789"/>
    </location>
</feature>
<keyword evidence="3" id="KW-0596">Phosphopantetheine</keyword>
<dbReference type="AlphaFoldDB" id="A0A1I0AEE9"/>
<evidence type="ECO:0000256" key="4">
    <source>
        <dbReference type="ARBA" id="ARBA00022490"/>
    </source>
</evidence>
<dbReference type="CDD" id="cd00833">
    <property type="entry name" value="PKS"/>
    <property type="match status" value="1"/>
</dbReference>
<dbReference type="InterPro" id="IPR054514">
    <property type="entry name" value="RhiE-like_linker"/>
</dbReference>
<evidence type="ECO:0000256" key="5">
    <source>
        <dbReference type="ARBA" id="ARBA00022553"/>
    </source>
</evidence>
<dbReference type="PANTHER" id="PTHR43775:SF37">
    <property type="entry name" value="SI:DKEY-61P9.11"/>
    <property type="match status" value="1"/>
</dbReference>
<proteinExistence type="predicted"/>
<dbReference type="STRING" id="29364.SAMN04487772_105115"/>
<dbReference type="PROSITE" id="PS52004">
    <property type="entry name" value="KS3_2"/>
    <property type="match status" value="1"/>
</dbReference>
<evidence type="ECO:0000256" key="6">
    <source>
        <dbReference type="ARBA" id="ARBA00022679"/>
    </source>
</evidence>
<comment type="pathway">
    <text evidence="2">Antibiotic biosynthesis.</text>
</comment>
<keyword evidence="5" id="KW-0597">Phosphoprotein</keyword>
<evidence type="ECO:0000256" key="2">
    <source>
        <dbReference type="ARBA" id="ARBA00004792"/>
    </source>
</evidence>
<keyword evidence="6" id="KW-0808">Transferase</keyword>
<dbReference type="SUPFAM" id="SSF53901">
    <property type="entry name" value="Thiolase-like"/>
    <property type="match status" value="1"/>
</dbReference>
<dbReference type="InterPro" id="IPR014031">
    <property type="entry name" value="Ketoacyl_synth_C"/>
</dbReference>
<dbReference type="Proteomes" id="UP000199800">
    <property type="component" value="Unassembled WGS sequence"/>
</dbReference>
<dbReference type="Pfam" id="PF02801">
    <property type="entry name" value="Ketoacyl-synt_C"/>
    <property type="match status" value="1"/>
</dbReference>
<dbReference type="OrthoDB" id="1983847at2"/>
<dbReference type="PROSITE" id="PS50075">
    <property type="entry name" value="CARRIER"/>
    <property type="match status" value="1"/>
</dbReference>
<dbReference type="RefSeq" id="WP_092477044.1">
    <property type="nucleotide sequence ID" value="NZ_FOHN01000005.1"/>
</dbReference>
<dbReference type="GO" id="GO:0005737">
    <property type="term" value="C:cytoplasm"/>
    <property type="evidence" value="ECO:0007669"/>
    <property type="project" value="UniProtKB-SubCell"/>
</dbReference>
<evidence type="ECO:0000313" key="10">
    <source>
        <dbReference type="EMBL" id="SES92583.1"/>
    </source>
</evidence>
<accession>A0A1I0AEE9</accession>
<name>A0A1I0AEE9_9FIRM</name>
<organism evidence="10 11">
    <name type="scientific">[Clostridium] polysaccharolyticum</name>
    <dbReference type="NCBI Taxonomy" id="29364"/>
    <lineage>
        <taxon>Bacteria</taxon>
        <taxon>Bacillati</taxon>
        <taxon>Bacillota</taxon>
        <taxon>Clostridia</taxon>
        <taxon>Lachnospirales</taxon>
        <taxon>Lachnospiraceae</taxon>
    </lineage>
</organism>
<dbReference type="GO" id="GO:0005886">
    <property type="term" value="C:plasma membrane"/>
    <property type="evidence" value="ECO:0007669"/>
    <property type="project" value="TreeGrafter"/>
</dbReference>
<dbReference type="SMART" id="SM00825">
    <property type="entry name" value="PKS_KS"/>
    <property type="match status" value="1"/>
</dbReference>
<dbReference type="GO" id="GO:0071770">
    <property type="term" value="P:DIM/DIP cell wall layer assembly"/>
    <property type="evidence" value="ECO:0007669"/>
    <property type="project" value="TreeGrafter"/>
</dbReference>
<evidence type="ECO:0000259" key="8">
    <source>
        <dbReference type="PROSITE" id="PS50075"/>
    </source>
</evidence>
<dbReference type="EMBL" id="FOHN01000005">
    <property type="protein sequence ID" value="SES92583.1"/>
    <property type="molecule type" value="Genomic_DNA"/>
</dbReference>
<feature type="domain" description="Ketosynthase family 3 (KS3)" evidence="9">
    <location>
        <begin position="3"/>
        <end position="414"/>
    </location>
</feature>
<dbReference type="InterPro" id="IPR009081">
    <property type="entry name" value="PP-bd_ACP"/>
</dbReference>
<evidence type="ECO:0000256" key="7">
    <source>
        <dbReference type="ARBA" id="ARBA00022737"/>
    </source>
</evidence>
<evidence type="ECO:0000313" key="11">
    <source>
        <dbReference type="Proteomes" id="UP000199800"/>
    </source>
</evidence>
<dbReference type="InterPro" id="IPR036736">
    <property type="entry name" value="ACP-like_sf"/>
</dbReference>
<dbReference type="InterPro" id="IPR050091">
    <property type="entry name" value="PKS_NRPS_Biosynth_Enz"/>
</dbReference>